<organism evidence="2 3">
    <name type="scientific">Nonlabens ponticola</name>
    <dbReference type="NCBI Taxonomy" id="2496866"/>
    <lineage>
        <taxon>Bacteria</taxon>
        <taxon>Pseudomonadati</taxon>
        <taxon>Bacteroidota</taxon>
        <taxon>Flavobacteriia</taxon>
        <taxon>Flavobacteriales</taxon>
        <taxon>Flavobacteriaceae</taxon>
        <taxon>Nonlabens</taxon>
    </lineage>
</organism>
<dbReference type="PROSITE" id="PS51257">
    <property type="entry name" value="PROKAR_LIPOPROTEIN"/>
    <property type="match status" value="1"/>
</dbReference>
<dbReference type="Pfam" id="PF13648">
    <property type="entry name" value="Lipocalin_4"/>
    <property type="match status" value="1"/>
</dbReference>
<evidence type="ECO:0000259" key="1">
    <source>
        <dbReference type="Pfam" id="PF13648"/>
    </source>
</evidence>
<evidence type="ECO:0000313" key="2">
    <source>
        <dbReference type="EMBL" id="AZQ44051.1"/>
    </source>
</evidence>
<proteinExistence type="predicted"/>
<accession>A0A3S9MXT0</accession>
<protein>
    <recommendedName>
        <fullName evidence="1">Lipocalin-like domain-containing protein</fullName>
    </recommendedName>
</protein>
<dbReference type="InterPro" id="IPR024311">
    <property type="entry name" value="Lipocalin-like"/>
</dbReference>
<gene>
    <name evidence="2" type="ORF">EJ995_07325</name>
</gene>
<dbReference type="Proteomes" id="UP000279600">
    <property type="component" value="Chromosome"/>
</dbReference>
<sequence length="138" mass="15803">MKIVFGLLSFLLLASCSQNNHVEKLKHLEGYWTIDTVVKDDGEVKEFPFTNHMDFFEVNGSQGTKSRVSPTYDGTFIVYGDPVKFSWSAMDDALILQFKDGEQSYKQTVEKATEETLQLVHTDGTIYNYTSHKPDYEE</sequence>
<dbReference type="AlphaFoldDB" id="A0A3S9MXT0"/>
<dbReference type="KEGG" id="noj:EJ995_07325"/>
<dbReference type="OrthoDB" id="1143855at2"/>
<dbReference type="EMBL" id="CP034549">
    <property type="protein sequence ID" value="AZQ44051.1"/>
    <property type="molecule type" value="Genomic_DNA"/>
</dbReference>
<name>A0A3S9MXT0_9FLAO</name>
<dbReference type="RefSeq" id="WP_126447105.1">
    <property type="nucleotide sequence ID" value="NZ_CP034549.1"/>
</dbReference>
<evidence type="ECO:0000313" key="3">
    <source>
        <dbReference type="Proteomes" id="UP000279600"/>
    </source>
</evidence>
<reference evidence="2 3" key="1">
    <citation type="submission" date="2018-12" db="EMBL/GenBank/DDBJ databases">
        <title>Complete genome of Nonlabens sp. MJ115.</title>
        <authorList>
            <person name="Choi H.S."/>
            <person name="Jung J."/>
        </authorList>
    </citation>
    <scope>NUCLEOTIDE SEQUENCE [LARGE SCALE GENOMIC DNA]</scope>
    <source>
        <strain evidence="2 3">MJ115</strain>
    </source>
</reference>
<feature type="domain" description="Lipocalin-like" evidence="1">
    <location>
        <begin position="28"/>
        <end position="119"/>
    </location>
</feature>
<keyword evidence="3" id="KW-1185">Reference proteome</keyword>